<dbReference type="eggNOG" id="COG3012">
    <property type="taxonomic scope" value="Bacteria"/>
</dbReference>
<protein>
    <submittedName>
        <fullName evidence="2">Uncharacterized protein</fullName>
    </submittedName>
</protein>
<dbReference type="Proteomes" id="UP000000485">
    <property type="component" value="Chromosome"/>
</dbReference>
<sequence length="412" mass="44880">MTSKSIREQVWDAADPDGSRRALLDAAALAGRAPGWVQLLGQSLDASWEGLVELGAKQTALMDSIEAAVSVLVPRGWAVMNMKSEVVNAAVAAVRAGRAGEGDDLLAGQWDGDDAWRVQRVGQRVRSMAAADEEWSALFRERARLLDRAAEHHLAGRYDASVPILLAQIEGIVIDVTEGKKYFTKRQSIKADVVNPLDLAGIEACMAALQAAYSENVPTTQAGGSLSRHGILHGRELAYDTRANSAKTWSVIDAVVHWALPHSRELADARRVARQTANAGSQDTDARGRRVDDRQFAETRDVLRLLQTAAMGWHRQGGRFRGDLVGAVYTEKDFTKRGLPADPDIETRLASDGQAVAYWRATPSGRVLGLALTWDGDHYQERFYGGAQPPTGLPGEPASSWFDPLDTPPDWR</sequence>
<dbReference type="EMBL" id="CP002665">
    <property type="protein sequence ID" value="AEI12371.1"/>
    <property type="molecule type" value="Genomic_DNA"/>
</dbReference>
<accession>F8A7G9</accession>
<dbReference type="KEGG" id="cga:Celgi_1865"/>
<organism evidence="2 3">
    <name type="scientific">Cellulomonas gilvus (strain ATCC 13127 / NRRL B-14078)</name>
    <name type="common">Cellvibrio gilvus</name>
    <dbReference type="NCBI Taxonomy" id="593907"/>
    <lineage>
        <taxon>Bacteria</taxon>
        <taxon>Bacillati</taxon>
        <taxon>Actinomycetota</taxon>
        <taxon>Actinomycetes</taxon>
        <taxon>Micrococcales</taxon>
        <taxon>Cellulomonadaceae</taxon>
        <taxon>Cellulomonas</taxon>
    </lineage>
</organism>
<dbReference type="OrthoDB" id="5096100at2"/>
<name>F8A7G9_CELGA</name>
<dbReference type="AlphaFoldDB" id="F8A7G9"/>
<proteinExistence type="predicted"/>
<reference evidence="3" key="1">
    <citation type="submission" date="2011-04" db="EMBL/GenBank/DDBJ databases">
        <title>Complete sequence of Cellvibrio gilvus ATCC 13127.</title>
        <authorList>
            <person name="Lucas S."/>
            <person name="Han J."/>
            <person name="Lapidus A."/>
            <person name="Cheng J.-F."/>
            <person name="Goodwin L."/>
            <person name="Pitluck S."/>
            <person name="Peters L."/>
            <person name="Munk A."/>
            <person name="Detter J.C."/>
            <person name="Han C."/>
            <person name="Tapia R."/>
            <person name="Land M."/>
            <person name="Hauser L."/>
            <person name="Kyrpides N."/>
            <person name="Ivanova N."/>
            <person name="Ovchinnikova G."/>
            <person name="Pagani I."/>
            <person name="Mead D."/>
            <person name="Brumm P."/>
            <person name="Woyke T."/>
        </authorList>
    </citation>
    <scope>NUCLEOTIDE SEQUENCE [LARGE SCALE GENOMIC DNA]</scope>
    <source>
        <strain evidence="3">ATCC 13127 / NRRL B-14078</strain>
    </source>
</reference>
<evidence type="ECO:0000256" key="1">
    <source>
        <dbReference type="SAM" id="MobiDB-lite"/>
    </source>
</evidence>
<evidence type="ECO:0000313" key="3">
    <source>
        <dbReference type="Proteomes" id="UP000000485"/>
    </source>
</evidence>
<keyword evidence="3" id="KW-1185">Reference proteome</keyword>
<dbReference type="HOGENOM" id="CLU_735312_0_0_11"/>
<feature type="region of interest" description="Disordered" evidence="1">
    <location>
        <begin position="385"/>
        <end position="412"/>
    </location>
</feature>
<gene>
    <name evidence="2" type="ordered locus">Celgi_1865</name>
</gene>
<evidence type="ECO:0000313" key="2">
    <source>
        <dbReference type="EMBL" id="AEI12371.1"/>
    </source>
</evidence>
<dbReference type="RefSeq" id="WP_013883890.1">
    <property type="nucleotide sequence ID" value="NC_015671.1"/>
</dbReference>